<dbReference type="PIRSF" id="PIRSF002741">
    <property type="entry name" value="MppA"/>
    <property type="match status" value="1"/>
</dbReference>
<dbReference type="PROSITE" id="PS51257">
    <property type="entry name" value="PROKAR_LIPOPROTEIN"/>
    <property type="match status" value="1"/>
</dbReference>
<reference evidence="7" key="1">
    <citation type="submission" date="2021-10" db="EMBL/GenBank/DDBJ databases">
        <title>Anaerobic single-cell dispensing facilitates the cultivation of human gut bacteria.</title>
        <authorList>
            <person name="Afrizal A."/>
        </authorList>
    </citation>
    <scope>NUCLEOTIDE SEQUENCE</scope>
    <source>
        <strain evidence="7">CLA-AA-H215</strain>
    </source>
</reference>
<sequence>MKKTVCKMLGISLAAAMLLAGCGGSGGQTSPASEQNNAGQENVAGSTKDTLVYAMSSDPGTVDPYANMALNLRLSTQVVESLVMYDANGDISPQLAESWEYDEDGKGLTVHLRQNVTFSNGDPLTAEDVVYSCEQAMGNPTYVGALGAFDLASVKAVDDNTVYFPLTGVVGTAHYVLSNVFVVNKNTYEENHAVDIIGTGPFIVERYTAGDAITFKANENYWGGAPAIKHLTMRFITEASVRMTELENGTVDMIDSPTAEDINRVIAGESKGISYQESVRAPKVQFVGINTASVPDIKVRQALLYAIDQEAIFKGAYSSLGELGSGILPGGWWYSSETQGNLPYDPEKAKELLAEAGYNESNPLSVRIAYASNLTERAAAAEIIYNELTSVGVNVTLAGSEQAIVTDQLNNTNDYEMFLTNYGNLFEPGSCLKQKLDSTANVIGGSGYFRYGGTEFGDQIDAKLAEALATADDVERAKIYQQIQDDIADYAISKSFVDQKDYGLMTESLQGVWWQPNPCFKEAAFH</sequence>
<evidence type="ECO:0000256" key="2">
    <source>
        <dbReference type="ARBA" id="ARBA00005695"/>
    </source>
</evidence>
<evidence type="ECO:0000256" key="1">
    <source>
        <dbReference type="ARBA" id="ARBA00004196"/>
    </source>
</evidence>
<gene>
    <name evidence="7" type="ORF">LKD81_06100</name>
</gene>
<accession>A0AAE3JE38</accession>
<dbReference type="GO" id="GO:0030313">
    <property type="term" value="C:cell envelope"/>
    <property type="evidence" value="ECO:0007669"/>
    <property type="project" value="UniProtKB-SubCell"/>
</dbReference>
<dbReference type="Gene3D" id="3.10.105.10">
    <property type="entry name" value="Dipeptide-binding Protein, Domain 3"/>
    <property type="match status" value="1"/>
</dbReference>
<keyword evidence="3" id="KW-0813">Transport</keyword>
<evidence type="ECO:0000259" key="6">
    <source>
        <dbReference type="Pfam" id="PF00496"/>
    </source>
</evidence>
<dbReference type="RefSeq" id="WP_308453244.1">
    <property type="nucleotide sequence ID" value="NZ_JAJEQR010000013.1"/>
</dbReference>
<keyword evidence="8" id="KW-1185">Reference proteome</keyword>
<evidence type="ECO:0000313" key="8">
    <source>
        <dbReference type="Proteomes" id="UP001198182"/>
    </source>
</evidence>
<feature type="chain" id="PRO_5041908876" evidence="5">
    <location>
        <begin position="28"/>
        <end position="526"/>
    </location>
</feature>
<dbReference type="EMBL" id="JAJEQR010000013">
    <property type="protein sequence ID" value="MCC2230574.1"/>
    <property type="molecule type" value="Genomic_DNA"/>
</dbReference>
<evidence type="ECO:0000313" key="7">
    <source>
        <dbReference type="EMBL" id="MCC2230574.1"/>
    </source>
</evidence>
<comment type="caution">
    <text evidence="7">The sequence shown here is derived from an EMBL/GenBank/DDBJ whole genome shotgun (WGS) entry which is preliminary data.</text>
</comment>
<dbReference type="Proteomes" id="UP001198182">
    <property type="component" value="Unassembled WGS sequence"/>
</dbReference>
<dbReference type="InterPro" id="IPR030678">
    <property type="entry name" value="Peptide/Ni-bd"/>
</dbReference>
<comment type="subcellular location">
    <subcellularLocation>
        <location evidence="1">Cell envelope</location>
    </subcellularLocation>
</comment>
<dbReference type="Pfam" id="PF00496">
    <property type="entry name" value="SBP_bac_5"/>
    <property type="match status" value="1"/>
</dbReference>
<evidence type="ECO:0000256" key="3">
    <source>
        <dbReference type="ARBA" id="ARBA00022448"/>
    </source>
</evidence>
<dbReference type="GO" id="GO:0043190">
    <property type="term" value="C:ATP-binding cassette (ABC) transporter complex"/>
    <property type="evidence" value="ECO:0007669"/>
    <property type="project" value="InterPro"/>
</dbReference>
<dbReference type="CDD" id="cd00995">
    <property type="entry name" value="PBP2_NikA_DppA_OppA_like"/>
    <property type="match status" value="1"/>
</dbReference>
<name>A0AAE3JE38_9FIRM</name>
<dbReference type="PANTHER" id="PTHR30290:SF10">
    <property type="entry name" value="PERIPLASMIC OLIGOPEPTIDE-BINDING PROTEIN-RELATED"/>
    <property type="match status" value="1"/>
</dbReference>
<comment type="similarity">
    <text evidence="2">Belongs to the bacterial solute-binding protein 5 family.</text>
</comment>
<dbReference type="SUPFAM" id="SSF53850">
    <property type="entry name" value="Periplasmic binding protein-like II"/>
    <property type="match status" value="1"/>
</dbReference>
<dbReference type="AlphaFoldDB" id="A0AAE3JE38"/>
<dbReference type="GO" id="GO:0015833">
    <property type="term" value="P:peptide transport"/>
    <property type="evidence" value="ECO:0007669"/>
    <property type="project" value="TreeGrafter"/>
</dbReference>
<dbReference type="GO" id="GO:0042597">
    <property type="term" value="C:periplasmic space"/>
    <property type="evidence" value="ECO:0007669"/>
    <property type="project" value="UniProtKB-ARBA"/>
</dbReference>
<feature type="signal peptide" evidence="5">
    <location>
        <begin position="1"/>
        <end position="27"/>
    </location>
</feature>
<dbReference type="InterPro" id="IPR000914">
    <property type="entry name" value="SBP_5_dom"/>
</dbReference>
<dbReference type="Gene3D" id="3.40.190.10">
    <property type="entry name" value="Periplasmic binding protein-like II"/>
    <property type="match status" value="1"/>
</dbReference>
<dbReference type="PANTHER" id="PTHR30290">
    <property type="entry name" value="PERIPLASMIC BINDING COMPONENT OF ABC TRANSPORTER"/>
    <property type="match status" value="1"/>
</dbReference>
<evidence type="ECO:0000256" key="5">
    <source>
        <dbReference type="SAM" id="SignalP"/>
    </source>
</evidence>
<dbReference type="InterPro" id="IPR039424">
    <property type="entry name" value="SBP_5"/>
</dbReference>
<dbReference type="GO" id="GO:1904680">
    <property type="term" value="F:peptide transmembrane transporter activity"/>
    <property type="evidence" value="ECO:0007669"/>
    <property type="project" value="TreeGrafter"/>
</dbReference>
<evidence type="ECO:0000256" key="4">
    <source>
        <dbReference type="ARBA" id="ARBA00022729"/>
    </source>
</evidence>
<keyword evidence="4 5" id="KW-0732">Signal</keyword>
<feature type="domain" description="Solute-binding protein family 5" evidence="6">
    <location>
        <begin position="91"/>
        <end position="424"/>
    </location>
</feature>
<protein>
    <submittedName>
        <fullName evidence="7">ABC transporter substrate-binding protein</fullName>
    </submittedName>
</protein>
<organism evidence="7 8">
    <name type="scientific">Hominifimenecus microfluidus</name>
    <dbReference type="NCBI Taxonomy" id="2885348"/>
    <lineage>
        <taxon>Bacteria</taxon>
        <taxon>Bacillati</taxon>
        <taxon>Bacillota</taxon>
        <taxon>Clostridia</taxon>
        <taxon>Lachnospirales</taxon>
        <taxon>Lachnospiraceae</taxon>
        <taxon>Hominifimenecus</taxon>
    </lineage>
</organism>
<proteinExistence type="inferred from homology"/>